<keyword evidence="1" id="KW-0472">Membrane</keyword>
<name>A0A914E9M6_9BILA</name>
<reference evidence="3" key="1">
    <citation type="submission" date="2022-11" db="UniProtKB">
        <authorList>
            <consortium name="WormBaseParasite"/>
        </authorList>
    </citation>
    <scope>IDENTIFICATION</scope>
</reference>
<dbReference type="Proteomes" id="UP000887540">
    <property type="component" value="Unplaced"/>
</dbReference>
<organism evidence="2 3">
    <name type="scientific">Acrobeloides nanus</name>
    <dbReference type="NCBI Taxonomy" id="290746"/>
    <lineage>
        <taxon>Eukaryota</taxon>
        <taxon>Metazoa</taxon>
        <taxon>Ecdysozoa</taxon>
        <taxon>Nematoda</taxon>
        <taxon>Chromadorea</taxon>
        <taxon>Rhabditida</taxon>
        <taxon>Tylenchina</taxon>
        <taxon>Cephalobomorpha</taxon>
        <taxon>Cephaloboidea</taxon>
        <taxon>Cephalobidae</taxon>
        <taxon>Acrobeloides</taxon>
    </lineage>
</organism>
<keyword evidence="1" id="KW-0812">Transmembrane</keyword>
<keyword evidence="1" id="KW-1133">Transmembrane helix</keyword>
<dbReference type="PANTHER" id="PTHR34492:SF2">
    <property type="entry name" value="G PROTEIN-COUPLED RECEPTOR"/>
    <property type="match status" value="1"/>
</dbReference>
<feature type="transmembrane region" description="Helical" evidence="1">
    <location>
        <begin position="48"/>
        <end position="72"/>
    </location>
</feature>
<evidence type="ECO:0000313" key="3">
    <source>
        <dbReference type="WBParaSite" id="ACRNAN_scaffold6317.g25918.t1"/>
    </source>
</evidence>
<feature type="transmembrane region" description="Helical" evidence="1">
    <location>
        <begin position="6"/>
        <end position="28"/>
    </location>
</feature>
<keyword evidence="2" id="KW-1185">Reference proteome</keyword>
<dbReference type="WBParaSite" id="ACRNAN_scaffold6317.g25918.t1">
    <property type="protein sequence ID" value="ACRNAN_scaffold6317.g25918.t1"/>
    <property type="gene ID" value="ACRNAN_scaffold6317.g25918"/>
</dbReference>
<accession>A0A914E9M6</accession>
<feature type="transmembrane region" description="Helical" evidence="1">
    <location>
        <begin position="140"/>
        <end position="160"/>
    </location>
</feature>
<evidence type="ECO:0000313" key="2">
    <source>
        <dbReference type="Proteomes" id="UP000887540"/>
    </source>
</evidence>
<dbReference type="PANTHER" id="PTHR34492">
    <property type="entry name" value="GUSTATORY RECEPTOR FAMILY"/>
    <property type="match status" value="1"/>
</dbReference>
<protein>
    <submittedName>
        <fullName evidence="3">Uncharacterized protein</fullName>
    </submittedName>
</protein>
<dbReference type="AlphaFoldDB" id="A0A914E9M6"/>
<proteinExistence type="predicted"/>
<evidence type="ECO:0000256" key="1">
    <source>
        <dbReference type="SAM" id="Phobius"/>
    </source>
</evidence>
<sequence>MISWMFLSSLTMIFLIYWQLNGYLTNLFQILRWPDQTYPKSTRNSIKIVYLLYFLTVLFNVFFILGALHTLLTERWIEGLSSDFGAMDIQEVRNILYSNPRIWHPFDERTYQIASVFVNHVEQANIGISVWGFTIVTKPLILTTISLTVTYLTLIMQLQISPEKSYDTEMFQNYTEHLYKNITETFRQYVNFTL</sequence>